<proteinExistence type="predicted"/>
<comment type="subcellular location">
    <subcellularLocation>
        <location evidence="1">Cell membrane</location>
        <topology evidence="1">Peripheral membrane protein</topology>
        <orientation evidence="1">Cytoplasmic side</orientation>
    </subcellularLocation>
    <subcellularLocation>
        <location evidence="2">Cytoplasm</location>
        <location evidence="2">Cytosol</location>
    </subcellularLocation>
</comment>
<dbReference type="Proteomes" id="UP000265160">
    <property type="component" value="LG17"/>
</dbReference>
<dbReference type="SMART" id="SM00315">
    <property type="entry name" value="RGS"/>
    <property type="match status" value="1"/>
</dbReference>
<feature type="domain" description="RGS" evidence="8">
    <location>
        <begin position="46"/>
        <end position="150"/>
    </location>
</feature>
<dbReference type="InterPro" id="IPR044926">
    <property type="entry name" value="RGS_subdomain_2"/>
</dbReference>
<reference evidence="9" key="2">
    <citation type="submission" date="2025-08" db="UniProtKB">
        <authorList>
            <consortium name="Ensembl"/>
        </authorList>
    </citation>
    <scope>IDENTIFICATION</scope>
</reference>
<dbReference type="Ensembl" id="ENSMZET00005021736.1">
    <property type="protein sequence ID" value="ENSMZEP00005021044.1"/>
    <property type="gene ID" value="ENSMZEG00005015791.1"/>
</dbReference>
<dbReference type="FunFam" id="1.10.167.10:FF:000001">
    <property type="entry name" value="Putative regulator of g-protein signaling 12"/>
    <property type="match status" value="1"/>
</dbReference>
<evidence type="ECO:0000256" key="6">
    <source>
        <dbReference type="ARBA" id="ARBA00022490"/>
    </source>
</evidence>
<evidence type="ECO:0000256" key="2">
    <source>
        <dbReference type="ARBA" id="ARBA00004514"/>
    </source>
</evidence>
<dbReference type="AlphaFoldDB" id="A0A3P9CG87"/>
<organism evidence="9 10">
    <name type="scientific">Maylandia zebra</name>
    <name type="common">zebra mbuna</name>
    <dbReference type="NCBI Taxonomy" id="106582"/>
    <lineage>
        <taxon>Eukaryota</taxon>
        <taxon>Metazoa</taxon>
        <taxon>Chordata</taxon>
        <taxon>Craniata</taxon>
        <taxon>Vertebrata</taxon>
        <taxon>Euteleostomi</taxon>
        <taxon>Actinopterygii</taxon>
        <taxon>Neopterygii</taxon>
        <taxon>Teleostei</taxon>
        <taxon>Neoteleostei</taxon>
        <taxon>Acanthomorphata</taxon>
        <taxon>Ovalentaria</taxon>
        <taxon>Cichlomorphae</taxon>
        <taxon>Cichliformes</taxon>
        <taxon>Cichlidae</taxon>
        <taxon>African cichlids</taxon>
        <taxon>Pseudocrenilabrinae</taxon>
        <taxon>Haplochromini</taxon>
        <taxon>Maylandia</taxon>
        <taxon>Maylandia zebra complex</taxon>
    </lineage>
</organism>
<keyword evidence="4" id="KW-0343">GTPase activation</keyword>
<dbReference type="SUPFAM" id="SSF48097">
    <property type="entry name" value="Regulator of G-protein signaling, RGS"/>
    <property type="match status" value="1"/>
</dbReference>
<evidence type="ECO:0000256" key="7">
    <source>
        <dbReference type="ARBA" id="ARBA00023136"/>
    </source>
</evidence>
<evidence type="ECO:0000313" key="9">
    <source>
        <dbReference type="Ensembl" id="ENSMZEP00005021044.1"/>
    </source>
</evidence>
<dbReference type="PANTHER" id="PTHR10845">
    <property type="entry name" value="REGULATOR OF G PROTEIN SIGNALING"/>
    <property type="match status" value="1"/>
</dbReference>
<dbReference type="PROSITE" id="PS50132">
    <property type="entry name" value="RGS"/>
    <property type="match status" value="1"/>
</dbReference>
<dbReference type="GO" id="GO:0005886">
    <property type="term" value="C:plasma membrane"/>
    <property type="evidence" value="ECO:0007669"/>
    <property type="project" value="UniProtKB-SubCell"/>
</dbReference>
<evidence type="ECO:0000256" key="4">
    <source>
        <dbReference type="ARBA" id="ARBA00022468"/>
    </source>
</evidence>
<dbReference type="GO" id="GO:0005829">
    <property type="term" value="C:cytosol"/>
    <property type="evidence" value="ECO:0007669"/>
    <property type="project" value="UniProtKB-SubCell"/>
</dbReference>
<dbReference type="Gene3D" id="1.10.167.10">
    <property type="entry name" value="Regulator of G-protein Signalling 4, domain 2"/>
    <property type="match status" value="1"/>
</dbReference>
<evidence type="ECO:0000313" key="10">
    <source>
        <dbReference type="Proteomes" id="UP000265160"/>
    </source>
</evidence>
<evidence type="ECO:0000259" key="8">
    <source>
        <dbReference type="PROSITE" id="PS50132"/>
    </source>
</evidence>
<keyword evidence="5" id="KW-1003">Cell membrane</keyword>
<dbReference type="PRINTS" id="PR01301">
    <property type="entry name" value="RGSPROTEIN"/>
</dbReference>
<dbReference type="GeneTree" id="ENSGT00940000157316"/>
<protein>
    <recommendedName>
        <fullName evidence="3">Regulator of G-protein signaling 1</fullName>
    </recommendedName>
</protein>
<sequence length="169" mass="19394">GVRFLKVLKLKGPPDMHHNAWQFSASSLCSLPSLSLRALLGGKENLVFEDFLRTEYSDENLLFWLACKKYKKITRVTEMTIAAKRIYTEFVQVGAPRQINIDCVTREEISKNISQPGPNCFDRAQKLIYGLMENDCYPRFLKSEIYQDLLEPAEHDNDNMAQTITICIA</sequence>
<keyword evidence="7" id="KW-0472">Membrane</keyword>
<keyword evidence="10" id="KW-1185">Reference proteome</keyword>
<evidence type="ECO:0000256" key="1">
    <source>
        <dbReference type="ARBA" id="ARBA00004413"/>
    </source>
</evidence>
<reference evidence="9" key="3">
    <citation type="submission" date="2025-09" db="UniProtKB">
        <authorList>
            <consortium name="Ensembl"/>
        </authorList>
    </citation>
    <scope>IDENTIFICATION</scope>
</reference>
<dbReference type="PANTHER" id="PTHR10845:SF34">
    <property type="entry name" value="REGULATOR OF G-PROTEIN SIGNALING 1"/>
    <property type="match status" value="1"/>
</dbReference>
<dbReference type="InterPro" id="IPR016137">
    <property type="entry name" value="RGS"/>
</dbReference>
<keyword evidence="6" id="KW-0963">Cytoplasm</keyword>
<accession>A0A3P9CG87</accession>
<reference evidence="9 10" key="1">
    <citation type="journal article" date="2014" name="Nature">
        <title>The genomic substrate for adaptive radiation in African cichlid fish.</title>
        <authorList>
            <person name="Brawand D."/>
            <person name="Wagner C.E."/>
            <person name="Li Y.I."/>
            <person name="Malinsky M."/>
            <person name="Keller I."/>
            <person name="Fan S."/>
            <person name="Simakov O."/>
            <person name="Ng A.Y."/>
            <person name="Lim Z.W."/>
            <person name="Bezault E."/>
            <person name="Turner-Maier J."/>
            <person name="Johnson J."/>
            <person name="Alcazar R."/>
            <person name="Noh H.J."/>
            <person name="Russell P."/>
            <person name="Aken B."/>
            <person name="Alfoldi J."/>
            <person name="Amemiya C."/>
            <person name="Azzouzi N."/>
            <person name="Baroiller J.F."/>
            <person name="Barloy-Hubler F."/>
            <person name="Berlin A."/>
            <person name="Bloomquist R."/>
            <person name="Carleton K.L."/>
            <person name="Conte M.A."/>
            <person name="D'Cotta H."/>
            <person name="Eshel O."/>
            <person name="Gaffney L."/>
            <person name="Galibert F."/>
            <person name="Gante H.F."/>
            <person name="Gnerre S."/>
            <person name="Greuter L."/>
            <person name="Guyon R."/>
            <person name="Haddad N.S."/>
            <person name="Haerty W."/>
            <person name="Harris R.M."/>
            <person name="Hofmann H.A."/>
            <person name="Hourlier T."/>
            <person name="Hulata G."/>
            <person name="Jaffe D.B."/>
            <person name="Lara M."/>
            <person name="Lee A.P."/>
            <person name="MacCallum I."/>
            <person name="Mwaiko S."/>
            <person name="Nikaido M."/>
            <person name="Nishihara H."/>
            <person name="Ozouf-Costaz C."/>
            <person name="Penman D.J."/>
            <person name="Przybylski D."/>
            <person name="Rakotomanga M."/>
            <person name="Renn S.C.P."/>
            <person name="Ribeiro F.J."/>
            <person name="Ron M."/>
            <person name="Salzburger W."/>
            <person name="Sanchez-Pulido L."/>
            <person name="Santos M.E."/>
            <person name="Searle S."/>
            <person name="Sharpe T."/>
            <person name="Swofford R."/>
            <person name="Tan F.J."/>
            <person name="Williams L."/>
            <person name="Young S."/>
            <person name="Yin S."/>
            <person name="Okada N."/>
            <person name="Kocher T.D."/>
            <person name="Miska E.A."/>
            <person name="Lander E.S."/>
            <person name="Venkatesh B."/>
            <person name="Fernald R.D."/>
            <person name="Meyer A."/>
            <person name="Ponting C.P."/>
            <person name="Streelman J.T."/>
            <person name="Lindblad-Toh K."/>
            <person name="Seehausen O."/>
            <person name="Di Palma F."/>
        </authorList>
    </citation>
    <scope>NUCLEOTIDE SEQUENCE</scope>
</reference>
<dbReference type="Pfam" id="PF00615">
    <property type="entry name" value="RGS"/>
    <property type="match status" value="1"/>
</dbReference>
<evidence type="ECO:0000256" key="3">
    <source>
        <dbReference type="ARBA" id="ARBA00020118"/>
    </source>
</evidence>
<dbReference type="GO" id="GO:0005096">
    <property type="term" value="F:GTPase activator activity"/>
    <property type="evidence" value="ECO:0007669"/>
    <property type="project" value="UniProtKB-KW"/>
</dbReference>
<name>A0A3P9CG87_9CICH</name>
<dbReference type="InterPro" id="IPR036305">
    <property type="entry name" value="RGS_sf"/>
</dbReference>
<evidence type="ECO:0000256" key="5">
    <source>
        <dbReference type="ARBA" id="ARBA00022475"/>
    </source>
</evidence>